<dbReference type="Gene3D" id="3.30.70.20">
    <property type="match status" value="1"/>
</dbReference>
<reference evidence="9" key="1">
    <citation type="journal article" date="2017" name="Appl. Environ. Microbiol.">
        <title>Genomic analysis of Calderihabitans maritimus KKC1, a thermophilic hydrogenogenic carboxydotrophic bacterium isolated from marine sediment.</title>
        <authorList>
            <person name="Omae K."/>
            <person name="Yoneda Y."/>
            <person name="Fukuyama Y."/>
            <person name="Yoshida T."/>
            <person name="Sako Y."/>
        </authorList>
    </citation>
    <scope>NUCLEOTIDE SEQUENCE [LARGE SCALE GENOMIC DNA]</scope>
    <source>
        <strain evidence="9">KKC1</strain>
    </source>
</reference>
<evidence type="ECO:0000313" key="9">
    <source>
        <dbReference type="Proteomes" id="UP000197032"/>
    </source>
</evidence>
<dbReference type="InterPro" id="IPR051269">
    <property type="entry name" value="Fe-S_cluster_ET"/>
</dbReference>
<dbReference type="OrthoDB" id="9803319at2"/>
<evidence type="ECO:0000313" key="8">
    <source>
        <dbReference type="EMBL" id="GAW92719.1"/>
    </source>
</evidence>
<dbReference type="PROSITE" id="PS51379">
    <property type="entry name" value="4FE4S_FER_2"/>
    <property type="match status" value="1"/>
</dbReference>
<sequence length="63" mass="6971">MKVKVERELCISCSLCEVTCPEVFELDAEGKSRVMVDVVPPELESTVREVIDDCPVGAISEEE</sequence>
<evidence type="ECO:0000256" key="2">
    <source>
        <dbReference type="ARBA" id="ARBA00022723"/>
    </source>
</evidence>
<dbReference type="SUPFAM" id="SSF54862">
    <property type="entry name" value="4Fe-4S ferredoxins"/>
    <property type="match status" value="1"/>
</dbReference>
<evidence type="ECO:0000259" key="7">
    <source>
        <dbReference type="PROSITE" id="PS51379"/>
    </source>
</evidence>
<dbReference type="Pfam" id="PF13370">
    <property type="entry name" value="Fer4_13"/>
    <property type="match status" value="1"/>
</dbReference>
<dbReference type="PANTHER" id="PTHR36923:SF3">
    <property type="entry name" value="FERREDOXIN"/>
    <property type="match status" value="1"/>
</dbReference>
<dbReference type="AlphaFoldDB" id="A0A1Z5HT68"/>
<dbReference type="PRINTS" id="PR00352">
    <property type="entry name" value="3FE4SFRDOXIN"/>
</dbReference>
<dbReference type="RefSeq" id="WP_088554008.1">
    <property type="nucleotide sequence ID" value="NZ_BDGJ01000090.1"/>
</dbReference>
<dbReference type="GO" id="GO:0009055">
    <property type="term" value="F:electron transfer activity"/>
    <property type="evidence" value="ECO:0007669"/>
    <property type="project" value="UniProtKB-UniRule"/>
</dbReference>
<dbReference type="PROSITE" id="PS00198">
    <property type="entry name" value="4FE4S_FER_1"/>
    <property type="match status" value="1"/>
</dbReference>
<comment type="caution">
    <text evidence="8">The sequence shown here is derived from an EMBL/GenBank/DDBJ whole genome shotgun (WGS) entry which is preliminary data.</text>
</comment>
<name>A0A1Z5HT68_9FIRM</name>
<gene>
    <name evidence="8" type="ORF">KKC1_18690</name>
</gene>
<evidence type="ECO:0000256" key="6">
    <source>
        <dbReference type="RuleBase" id="RU368020"/>
    </source>
</evidence>
<keyword evidence="9" id="KW-1185">Reference proteome</keyword>
<proteinExistence type="predicted"/>
<keyword evidence="4 6" id="KW-0408">Iron</keyword>
<keyword evidence="5 6" id="KW-0411">Iron-sulfur</keyword>
<dbReference type="GO" id="GO:0005506">
    <property type="term" value="F:iron ion binding"/>
    <property type="evidence" value="ECO:0007669"/>
    <property type="project" value="UniProtKB-UniRule"/>
</dbReference>
<feature type="domain" description="4Fe-4S ferredoxin-type" evidence="7">
    <location>
        <begin position="1"/>
        <end position="29"/>
    </location>
</feature>
<accession>A0A1Z5HT68</accession>
<keyword evidence="2 6" id="KW-0479">Metal-binding</keyword>
<dbReference type="EMBL" id="BDGJ01000090">
    <property type="protein sequence ID" value="GAW92719.1"/>
    <property type="molecule type" value="Genomic_DNA"/>
</dbReference>
<comment type="function">
    <text evidence="6">Ferredoxins are iron-sulfur proteins that transfer electrons in a wide variety of metabolic reactions.</text>
</comment>
<dbReference type="Proteomes" id="UP000197032">
    <property type="component" value="Unassembled WGS sequence"/>
</dbReference>
<keyword evidence="3 6" id="KW-0249">Electron transport</keyword>
<keyword evidence="1 6" id="KW-0813">Transport</keyword>
<organism evidence="8 9">
    <name type="scientific">Calderihabitans maritimus</name>
    <dbReference type="NCBI Taxonomy" id="1246530"/>
    <lineage>
        <taxon>Bacteria</taxon>
        <taxon>Bacillati</taxon>
        <taxon>Bacillota</taxon>
        <taxon>Clostridia</taxon>
        <taxon>Neomoorellales</taxon>
        <taxon>Calderihabitantaceae</taxon>
        <taxon>Calderihabitans</taxon>
    </lineage>
</organism>
<dbReference type="InterPro" id="IPR017896">
    <property type="entry name" value="4Fe4S_Fe-S-bd"/>
</dbReference>
<dbReference type="InterPro" id="IPR017900">
    <property type="entry name" value="4Fe4S_Fe_S_CS"/>
</dbReference>
<evidence type="ECO:0000256" key="4">
    <source>
        <dbReference type="ARBA" id="ARBA00023004"/>
    </source>
</evidence>
<dbReference type="InterPro" id="IPR001080">
    <property type="entry name" value="3Fe4S_ferredoxin"/>
</dbReference>
<evidence type="ECO:0000256" key="3">
    <source>
        <dbReference type="ARBA" id="ARBA00022982"/>
    </source>
</evidence>
<protein>
    <recommendedName>
        <fullName evidence="6">Ferredoxin</fullName>
    </recommendedName>
</protein>
<evidence type="ECO:0000256" key="1">
    <source>
        <dbReference type="ARBA" id="ARBA00022448"/>
    </source>
</evidence>
<evidence type="ECO:0000256" key="5">
    <source>
        <dbReference type="ARBA" id="ARBA00023014"/>
    </source>
</evidence>
<dbReference type="GO" id="GO:0051536">
    <property type="term" value="F:iron-sulfur cluster binding"/>
    <property type="evidence" value="ECO:0007669"/>
    <property type="project" value="UniProtKB-KW"/>
</dbReference>
<dbReference type="PANTHER" id="PTHR36923">
    <property type="entry name" value="FERREDOXIN"/>
    <property type="match status" value="1"/>
</dbReference>